<protein>
    <recommendedName>
        <fullName evidence="4">Gliding motility lipoprotein GldH</fullName>
    </recommendedName>
</protein>
<keyword evidence="3" id="KW-1185">Reference proteome</keyword>
<dbReference type="RefSeq" id="WP_187256459.1">
    <property type="nucleotide sequence ID" value="NZ_JBHULF010000014.1"/>
</dbReference>
<dbReference type="PROSITE" id="PS51257">
    <property type="entry name" value="PROKAR_LIPOPROTEIN"/>
    <property type="match status" value="1"/>
</dbReference>
<dbReference type="Pfam" id="PF14109">
    <property type="entry name" value="GldH_lipo"/>
    <property type="match status" value="1"/>
</dbReference>
<reference evidence="2 3" key="1">
    <citation type="submission" date="2016-07" db="EMBL/GenBank/DDBJ databases">
        <title>Genome analysis of Flavihumibacter stibioxidans YS-17.</title>
        <authorList>
            <person name="Shi K."/>
            <person name="Han Y."/>
            <person name="Wang G."/>
        </authorList>
    </citation>
    <scope>NUCLEOTIDE SEQUENCE [LARGE SCALE GENOMIC DNA]</scope>
    <source>
        <strain evidence="2 3">YS-17</strain>
    </source>
</reference>
<sequence length="159" mass="18232">MKSLLKKGLLLAIGAVLLAACQKVDVFEKNVAIRDHRWQSAEKPVIFFDITDTVSRYNIYVVLRHNDAYRYNNLWMNIYTKAPGDSTANQQALDLQLATTEKGWLGSGMDDIFEHRIRISQAPVSLKAGRYEFRLEQIMRDDPLDHILNVGIRVERAVN</sequence>
<dbReference type="NCBIfam" id="TIGR03511">
    <property type="entry name" value="GldH_lipo"/>
    <property type="match status" value="1"/>
</dbReference>
<proteinExistence type="predicted"/>
<feature type="signal peptide" evidence="1">
    <location>
        <begin position="1"/>
        <end position="19"/>
    </location>
</feature>
<evidence type="ECO:0000313" key="2">
    <source>
        <dbReference type="EMBL" id="MBC6491136.1"/>
    </source>
</evidence>
<gene>
    <name evidence="2" type="ORF">BC349_08845</name>
</gene>
<organism evidence="2 3">
    <name type="scientific">Flavihumibacter stibioxidans</name>
    <dbReference type="NCBI Taxonomy" id="1834163"/>
    <lineage>
        <taxon>Bacteria</taxon>
        <taxon>Pseudomonadati</taxon>
        <taxon>Bacteroidota</taxon>
        <taxon>Chitinophagia</taxon>
        <taxon>Chitinophagales</taxon>
        <taxon>Chitinophagaceae</taxon>
        <taxon>Flavihumibacter</taxon>
    </lineage>
</organism>
<evidence type="ECO:0008006" key="4">
    <source>
        <dbReference type="Google" id="ProtNLM"/>
    </source>
</evidence>
<name>A0ABR7M927_9BACT</name>
<keyword evidence="1" id="KW-0732">Signal</keyword>
<evidence type="ECO:0000313" key="3">
    <source>
        <dbReference type="Proteomes" id="UP000765802"/>
    </source>
</evidence>
<dbReference type="Proteomes" id="UP000765802">
    <property type="component" value="Unassembled WGS sequence"/>
</dbReference>
<accession>A0ABR7M927</accession>
<dbReference type="InterPro" id="IPR020018">
    <property type="entry name" value="Motility-assoc_lipoprot_GldH"/>
</dbReference>
<dbReference type="EMBL" id="MBUA01000012">
    <property type="protein sequence ID" value="MBC6491136.1"/>
    <property type="molecule type" value="Genomic_DNA"/>
</dbReference>
<comment type="caution">
    <text evidence="2">The sequence shown here is derived from an EMBL/GenBank/DDBJ whole genome shotgun (WGS) entry which is preliminary data.</text>
</comment>
<feature type="chain" id="PRO_5046383279" description="Gliding motility lipoprotein GldH" evidence="1">
    <location>
        <begin position="20"/>
        <end position="159"/>
    </location>
</feature>
<evidence type="ECO:0000256" key="1">
    <source>
        <dbReference type="SAM" id="SignalP"/>
    </source>
</evidence>